<dbReference type="InterPro" id="IPR001867">
    <property type="entry name" value="OmpR/PhoB-type_DNA-bd"/>
</dbReference>
<keyword evidence="11" id="KW-1185">Reference proteome</keyword>
<evidence type="ECO:0000256" key="5">
    <source>
        <dbReference type="ARBA" id="ARBA00023163"/>
    </source>
</evidence>
<keyword evidence="3" id="KW-0805">Transcription regulation</keyword>
<accession>A0A2U2PJ35</accession>
<dbReference type="OrthoDB" id="9790442at2"/>
<evidence type="ECO:0000256" key="1">
    <source>
        <dbReference type="ARBA" id="ARBA00022553"/>
    </source>
</evidence>
<feature type="domain" description="OmpR/PhoB-type" evidence="9">
    <location>
        <begin position="127"/>
        <end position="225"/>
    </location>
</feature>
<dbReference type="PROSITE" id="PS51755">
    <property type="entry name" value="OMPR_PHOB"/>
    <property type="match status" value="1"/>
</dbReference>
<comment type="caution">
    <text evidence="10">The sequence shown here is derived from an EMBL/GenBank/DDBJ whole genome shotgun (WGS) entry which is preliminary data.</text>
</comment>
<sequence length="228" mass="25944">MASICLVEDEEKVAAFIKKGLQEQGYSVAIARSSGEALSLLKENPFNLLILDVMLPDFDGINLCRIIRQDDSNIPVLMLTALGTTAEKVAGFRAGADDYLVKPFHFDELIARIEALLRRTATDSEEDRYLRFDELTLDLWTKAAFRGDQQISLTAREYALLELFLRNPRKLLSRQYIAEKVWGIGFDTGTNVIDVYVNYLRNKVDKNFPKRLIHTMIGMGYILKSDED</sequence>
<dbReference type="GO" id="GO:0000976">
    <property type="term" value="F:transcription cis-regulatory region binding"/>
    <property type="evidence" value="ECO:0007669"/>
    <property type="project" value="TreeGrafter"/>
</dbReference>
<organism evidence="10 11">
    <name type="scientific">Pararcticibacter amylolyticus</name>
    <dbReference type="NCBI Taxonomy" id="2173175"/>
    <lineage>
        <taxon>Bacteria</taxon>
        <taxon>Pseudomonadati</taxon>
        <taxon>Bacteroidota</taxon>
        <taxon>Sphingobacteriia</taxon>
        <taxon>Sphingobacteriales</taxon>
        <taxon>Sphingobacteriaceae</taxon>
        <taxon>Pararcticibacter</taxon>
    </lineage>
</organism>
<dbReference type="Pfam" id="PF00486">
    <property type="entry name" value="Trans_reg_C"/>
    <property type="match status" value="1"/>
</dbReference>
<feature type="modified residue" description="4-aspartylphosphate" evidence="6">
    <location>
        <position position="52"/>
    </location>
</feature>
<keyword evidence="5" id="KW-0804">Transcription</keyword>
<dbReference type="Gene3D" id="6.10.250.690">
    <property type="match status" value="1"/>
</dbReference>
<dbReference type="EMBL" id="QEAS01000004">
    <property type="protein sequence ID" value="PWG81418.1"/>
    <property type="molecule type" value="Genomic_DNA"/>
</dbReference>
<evidence type="ECO:0000313" key="11">
    <source>
        <dbReference type="Proteomes" id="UP000245647"/>
    </source>
</evidence>
<proteinExistence type="predicted"/>
<dbReference type="InterPro" id="IPR039420">
    <property type="entry name" value="WalR-like"/>
</dbReference>
<dbReference type="GO" id="GO:0032993">
    <property type="term" value="C:protein-DNA complex"/>
    <property type="evidence" value="ECO:0007669"/>
    <property type="project" value="TreeGrafter"/>
</dbReference>
<feature type="DNA-binding region" description="OmpR/PhoB-type" evidence="7">
    <location>
        <begin position="127"/>
        <end position="225"/>
    </location>
</feature>
<dbReference type="SUPFAM" id="SSF52172">
    <property type="entry name" value="CheY-like"/>
    <property type="match status" value="1"/>
</dbReference>
<dbReference type="Proteomes" id="UP000245647">
    <property type="component" value="Unassembled WGS sequence"/>
</dbReference>
<dbReference type="Gene3D" id="1.10.10.10">
    <property type="entry name" value="Winged helix-like DNA-binding domain superfamily/Winged helix DNA-binding domain"/>
    <property type="match status" value="1"/>
</dbReference>
<keyword evidence="2" id="KW-0902">Two-component regulatory system</keyword>
<evidence type="ECO:0000256" key="7">
    <source>
        <dbReference type="PROSITE-ProRule" id="PRU01091"/>
    </source>
</evidence>
<evidence type="ECO:0000259" key="8">
    <source>
        <dbReference type="PROSITE" id="PS50110"/>
    </source>
</evidence>
<reference evidence="10 11" key="1">
    <citation type="submission" date="2018-04" db="EMBL/GenBank/DDBJ databases">
        <title>Pedobacter chongqingensis sp. nov., isolated from a rottenly hemp rope.</title>
        <authorList>
            <person name="Cai Y."/>
        </authorList>
    </citation>
    <scope>NUCLEOTIDE SEQUENCE [LARGE SCALE GENOMIC DNA]</scope>
    <source>
        <strain evidence="10 11">FJ4-8</strain>
    </source>
</reference>
<dbReference type="InterPro" id="IPR036388">
    <property type="entry name" value="WH-like_DNA-bd_sf"/>
</dbReference>
<name>A0A2U2PJ35_9SPHI</name>
<protein>
    <submittedName>
        <fullName evidence="10">DNA-binding response regulator</fullName>
    </submittedName>
</protein>
<feature type="domain" description="Response regulatory" evidence="8">
    <location>
        <begin position="3"/>
        <end position="117"/>
    </location>
</feature>
<gene>
    <name evidence="10" type="ORF">DDR33_06170</name>
</gene>
<dbReference type="RefSeq" id="WP_109414902.1">
    <property type="nucleotide sequence ID" value="NZ_QEAS01000004.1"/>
</dbReference>
<evidence type="ECO:0000256" key="3">
    <source>
        <dbReference type="ARBA" id="ARBA00023015"/>
    </source>
</evidence>
<dbReference type="PROSITE" id="PS50110">
    <property type="entry name" value="RESPONSE_REGULATORY"/>
    <property type="match status" value="1"/>
</dbReference>
<dbReference type="SMART" id="SM00862">
    <property type="entry name" value="Trans_reg_C"/>
    <property type="match status" value="1"/>
</dbReference>
<dbReference type="PANTHER" id="PTHR48111:SF22">
    <property type="entry name" value="REGULATOR OF RPOS"/>
    <property type="match status" value="1"/>
</dbReference>
<dbReference type="FunFam" id="3.40.50.2300:FF:000001">
    <property type="entry name" value="DNA-binding response regulator PhoB"/>
    <property type="match status" value="1"/>
</dbReference>
<dbReference type="InterPro" id="IPR001789">
    <property type="entry name" value="Sig_transdc_resp-reg_receiver"/>
</dbReference>
<dbReference type="GO" id="GO:0000156">
    <property type="term" value="F:phosphorelay response regulator activity"/>
    <property type="evidence" value="ECO:0007669"/>
    <property type="project" value="TreeGrafter"/>
</dbReference>
<keyword evidence="4 7" id="KW-0238">DNA-binding</keyword>
<dbReference type="GO" id="GO:0005829">
    <property type="term" value="C:cytosol"/>
    <property type="evidence" value="ECO:0007669"/>
    <property type="project" value="TreeGrafter"/>
</dbReference>
<evidence type="ECO:0000259" key="9">
    <source>
        <dbReference type="PROSITE" id="PS51755"/>
    </source>
</evidence>
<dbReference type="Pfam" id="PF00072">
    <property type="entry name" value="Response_reg"/>
    <property type="match status" value="1"/>
</dbReference>
<dbReference type="PANTHER" id="PTHR48111">
    <property type="entry name" value="REGULATOR OF RPOS"/>
    <property type="match status" value="1"/>
</dbReference>
<evidence type="ECO:0000256" key="6">
    <source>
        <dbReference type="PROSITE-ProRule" id="PRU00169"/>
    </source>
</evidence>
<dbReference type="CDD" id="cd17624">
    <property type="entry name" value="REC_OmpR_PmrA-like"/>
    <property type="match status" value="1"/>
</dbReference>
<dbReference type="CDD" id="cd00383">
    <property type="entry name" value="trans_reg_C"/>
    <property type="match status" value="1"/>
</dbReference>
<evidence type="ECO:0000256" key="2">
    <source>
        <dbReference type="ARBA" id="ARBA00023012"/>
    </source>
</evidence>
<evidence type="ECO:0000313" key="10">
    <source>
        <dbReference type="EMBL" id="PWG81418.1"/>
    </source>
</evidence>
<dbReference type="SMART" id="SM00448">
    <property type="entry name" value="REC"/>
    <property type="match status" value="1"/>
</dbReference>
<keyword evidence="1 6" id="KW-0597">Phosphoprotein</keyword>
<dbReference type="InterPro" id="IPR011006">
    <property type="entry name" value="CheY-like_superfamily"/>
</dbReference>
<dbReference type="AlphaFoldDB" id="A0A2U2PJ35"/>
<dbReference type="Gene3D" id="3.40.50.2300">
    <property type="match status" value="1"/>
</dbReference>
<dbReference type="FunFam" id="1.10.10.10:FF:000005">
    <property type="entry name" value="Two-component system response regulator"/>
    <property type="match status" value="1"/>
</dbReference>
<dbReference type="GO" id="GO:0006355">
    <property type="term" value="P:regulation of DNA-templated transcription"/>
    <property type="evidence" value="ECO:0007669"/>
    <property type="project" value="InterPro"/>
</dbReference>
<evidence type="ECO:0000256" key="4">
    <source>
        <dbReference type="ARBA" id="ARBA00023125"/>
    </source>
</evidence>